<proteinExistence type="predicted"/>
<dbReference type="Proteomes" id="UP000027265">
    <property type="component" value="Unassembled WGS sequence"/>
</dbReference>
<protein>
    <submittedName>
        <fullName evidence="2">Uncharacterized protein</fullName>
    </submittedName>
</protein>
<evidence type="ECO:0000256" key="1">
    <source>
        <dbReference type="SAM" id="SignalP"/>
    </source>
</evidence>
<keyword evidence="3" id="KW-1185">Reference proteome</keyword>
<organism evidence="2 3">
    <name type="scientific">Jaapia argillacea MUCL 33604</name>
    <dbReference type="NCBI Taxonomy" id="933084"/>
    <lineage>
        <taxon>Eukaryota</taxon>
        <taxon>Fungi</taxon>
        <taxon>Dikarya</taxon>
        <taxon>Basidiomycota</taxon>
        <taxon>Agaricomycotina</taxon>
        <taxon>Agaricomycetes</taxon>
        <taxon>Agaricomycetidae</taxon>
        <taxon>Jaapiales</taxon>
        <taxon>Jaapiaceae</taxon>
        <taxon>Jaapia</taxon>
    </lineage>
</organism>
<name>A0A067PJ95_9AGAM</name>
<keyword evidence="1" id="KW-0732">Signal</keyword>
<dbReference type="EMBL" id="KL197759">
    <property type="protein sequence ID" value="KDQ50526.1"/>
    <property type="molecule type" value="Genomic_DNA"/>
</dbReference>
<reference evidence="3" key="1">
    <citation type="journal article" date="2014" name="Proc. Natl. Acad. Sci. U.S.A.">
        <title>Extensive sampling of basidiomycete genomes demonstrates inadequacy of the white-rot/brown-rot paradigm for wood decay fungi.</title>
        <authorList>
            <person name="Riley R."/>
            <person name="Salamov A.A."/>
            <person name="Brown D.W."/>
            <person name="Nagy L.G."/>
            <person name="Floudas D."/>
            <person name="Held B.W."/>
            <person name="Levasseur A."/>
            <person name="Lombard V."/>
            <person name="Morin E."/>
            <person name="Otillar R."/>
            <person name="Lindquist E.A."/>
            <person name="Sun H."/>
            <person name="LaButti K.M."/>
            <person name="Schmutz J."/>
            <person name="Jabbour D."/>
            <person name="Luo H."/>
            <person name="Baker S.E."/>
            <person name="Pisabarro A.G."/>
            <person name="Walton J.D."/>
            <person name="Blanchette R.A."/>
            <person name="Henrissat B."/>
            <person name="Martin F."/>
            <person name="Cullen D."/>
            <person name="Hibbett D.S."/>
            <person name="Grigoriev I.V."/>
        </authorList>
    </citation>
    <scope>NUCLEOTIDE SEQUENCE [LARGE SCALE GENOMIC DNA]</scope>
    <source>
        <strain evidence="3">MUCL 33604</strain>
    </source>
</reference>
<dbReference type="HOGENOM" id="CLU_109029_0_0_1"/>
<gene>
    <name evidence="2" type="ORF">JAAARDRAFT_41986</name>
</gene>
<feature type="signal peptide" evidence="1">
    <location>
        <begin position="1"/>
        <end position="18"/>
    </location>
</feature>
<dbReference type="AlphaFoldDB" id="A0A067PJ95"/>
<dbReference type="OrthoDB" id="3226519at2759"/>
<evidence type="ECO:0000313" key="3">
    <source>
        <dbReference type="Proteomes" id="UP000027265"/>
    </source>
</evidence>
<evidence type="ECO:0000313" key="2">
    <source>
        <dbReference type="EMBL" id="KDQ50526.1"/>
    </source>
</evidence>
<sequence>MFFSLISVVALAAGLARGAVVARAPADYTCSDGSIAAVIDSFEYEGKPLTTYSCPVVAPENSTPAERAVKRDTSLTKRTYDLCGASCTTYCYTPAGGGPNPNDCQTLANGFSGDYTMTAGYYYTWTYGSCEVQQSNIISPAQDIYYCYSDLAGVVSYIAWNCQATQNAHGGYCDFYNDNSVSDILVFTS</sequence>
<feature type="chain" id="PRO_5001643224" evidence="1">
    <location>
        <begin position="19"/>
        <end position="189"/>
    </location>
</feature>
<dbReference type="InParanoid" id="A0A067PJ95"/>
<accession>A0A067PJ95</accession>